<feature type="binding site" evidence="11">
    <location>
        <position position="277"/>
    </location>
    <ligand>
        <name>substrate</name>
    </ligand>
</feature>
<feature type="domain" description="Orn/DAP/Arg decarboxylase 2 C-terminal" evidence="12">
    <location>
        <begin position="245"/>
        <end position="334"/>
    </location>
</feature>
<keyword evidence="14" id="KW-1185">Reference proteome</keyword>
<evidence type="ECO:0000256" key="3">
    <source>
        <dbReference type="ARBA" id="ARBA00013633"/>
    </source>
</evidence>
<dbReference type="EMBL" id="JRHC01000001">
    <property type="protein sequence ID" value="KJF45423.1"/>
    <property type="molecule type" value="Genomic_DNA"/>
</dbReference>
<dbReference type="SUPFAM" id="SSF51419">
    <property type="entry name" value="PLP-binding barrel"/>
    <property type="match status" value="1"/>
</dbReference>
<evidence type="ECO:0000256" key="1">
    <source>
        <dbReference type="ARBA" id="ARBA00001933"/>
    </source>
</evidence>
<keyword evidence="4" id="KW-0210">Decarboxylase</keyword>
<dbReference type="STRING" id="1544798.LH29_08685"/>
<proteinExistence type="inferred from homology"/>
<dbReference type="GO" id="GO:0008836">
    <property type="term" value="F:diaminopimelate decarboxylase activity"/>
    <property type="evidence" value="ECO:0007669"/>
    <property type="project" value="TreeGrafter"/>
</dbReference>
<dbReference type="InterPro" id="IPR009006">
    <property type="entry name" value="Ala_racemase/Decarboxylase_C"/>
</dbReference>
<comment type="catalytic activity">
    <reaction evidence="10">
        <text>carboxynorspermidine + H(+) = norspermidine + CO2</text>
        <dbReference type="Rhea" id="RHEA:34099"/>
        <dbReference type="ChEBI" id="CHEBI:15378"/>
        <dbReference type="ChEBI" id="CHEBI:16526"/>
        <dbReference type="ChEBI" id="CHEBI:57920"/>
        <dbReference type="ChEBI" id="CHEBI:65070"/>
        <dbReference type="EC" id="4.1.1.96"/>
    </reaction>
</comment>
<sequence length="378" mass="43301">MNYKEIPSPAFVLDEKLLRNNLELINSVQQEAGIEIILAFKGFAMWSAFPIVREYLKGATASSLYEARLCFEEMKTRAHLYSPVYLDHEFDELMSYSSHIVFNSVKQFDKYYQRTQTAGHKISCGIRVNPEYSDVGTDLYNPSAPGSRLGIGSNEMPDELPEGIEGIHFHVLCESDSFSLEKVLKNLENKYSKYLHHVKWVNMGGGHLMTREGYNHQHLIKLLKDFRKKYDVKVILEPGSAIAWETGVLVSTVHDIVEHQGVKTAILDVSFTAHMPDTLEMPYRPKIIGAKDPSEESRYLYRLGGGSCLAGDFMEAYDFGRELQIGEQIVFLDMIHYTMVKTTMFNGVNHPSIAIWTKDDELQIIRKFKYEDFKNRLS</sequence>
<dbReference type="InterPro" id="IPR029066">
    <property type="entry name" value="PLP-binding_barrel"/>
</dbReference>
<dbReference type="NCBIfam" id="TIGR01047">
    <property type="entry name" value="nspC"/>
    <property type="match status" value="1"/>
</dbReference>
<dbReference type="PATRIC" id="fig|1544798.3.peg.1747"/>
<dbReference type="GO" id="GO:0008295">
    <property type="term" value="P:spermidine biosynthetic process"/>
    <property type="evidence" value="ECO:0007669"/>
    <property type="project" value="UniProtKB-KW"/>
</dbReference>
<dbReference type="RefSeq" id="WP_045027633.1">
    <property type="nucleotide sequence ID" value="NZ_JRHC01000001.1"/>
</dbReference>
<dbReference type="AlphaFoldDB" id="A0A0D8JHU2"/>
<comment type="catalytic activity">
    <reaction evidence="9">
        <text>carboxyspermidine + H(+) = spermidine + CO2</text>
        <dbReference type="Rhea" id="RHEA:34095"/>
        <dbReference type="ChEBI" id="CHEBI:15378"/>
        <dbReference type="ChEBI" id="CHEBI:16526"/>
        <dbReference type="ChEBI" id="CHEBI:57834"/>
        <dbReference type="ChEBI" id="CHEBI:65072"/>
        <dbReference type="EC" id="4.1.1.96"/>
    </reaction>
</comment>
<name>A0A0D8JHU2_9BACT</name>
<evidence type="ECO:0000256" key="7">
    <source>
        <dbReference type="ARBA" id="ARBA00023239"/>
    </source>
</evidence>
<dbReference type="Pfam" id="PF00278">
    <property type="entry name" value="Orn_DAP_Arg_deC"/>
    <property type="match status" value="1"/>
</dbReference>
<evidence type="ECO:0000256" key="5">
    <source>
        <dbReference type="ARBA" id="ARBA00022898"/>
    </source>
</evidence>
<evidence type="ECO:0000259" key="12">
    <source>
        <dbReference type="Pfam" id="PF00278"/>
    </source>
</evidence>
<protein>
    <recommendedName>
        <fullName evidence="3">Carboxynorspermidine/carboxyspermidine decarboxylase</fullName>
        <ecNumber evidence="2">4.1.1.96</ecNumber>
    </recommendedName>
</protein>
<accession>A0A0D8JHU2</accession>
<dbReference type="CDD" id="cd06829">
    <property type="entry name" value="PLPDE_III_CANSDC"/>
    <property type="match status" value="1"/>
</dbReference>
<evidence type="ECO:0000256" key="10">
    <source>
        <dbReference type="ARBA" id="ARBA00047389"/>
    </source>
</evidence>
<evidence type="ECO:0000256" key="8">
    <source>
        <dbReference type="ARBA" id="ARBA00025802"/>
    </source>
</evidence>
<dbReference type="PANTHER" id="PTHR43727">
    <property type="entry name" value="DIAMINOPIMELATE DECARBOXYLASE"/>
    <property type="match status" value="1"/>
</dbReference>
<keyword evidence="7" id="KW-0456">Lyase</keyword>
<dbReference type="InterPro" id="IPR022643">
    <property type="entry name" value="De-COase2_C"/>
</dbReference>
<organism evidence="13 14">
    <name type="scientific">Draconibacterium sediminis</name>
    <dbReference type="NCBI Taxonomy" id="1544798"/>
    <lineage>
        <taxon>Bacteria</taxon>
        <taxon>Pseudomonadati</taxon>
        <taxon>Bacteroidota</taxon>
        <taxon>Bacteroidia</taxon>
        <taxon>Marinilabiliales</taxon>
        <taxon>Prolixibacteraceae</taxon>
        <taxon>Draconibacterium</taxon>
    </lineage>
</organism>
<dbReference type="OrthoDB" id="9804410at2"/>
<comment type="similarity">
    <text evidence="8">Belongs to the Orn/Lys/Arg decarboxylase class-II family. NspC subfamily.</text>
</comment>
<keyword evidence="5" id="KW-0663">Pyridoxal phosphate</keyword>
<dbReference type="Gene3D" id="3.20.20.10">
    <property type="entry name" value="Alanine racemase"/>
    <property type="match status" value="1"/>
</dbReference>
<evidence type="ECO:0000313" key="14">
    <source>
        <dbReference type="Proteomes" id="UP000032544"/>
    </source>
</evidence>
<dbReference type="PIRSF" id="PIRSF038941">
    <property type="entry name" value="NspC"/>
    <property type="match status" value="1"/>
</dbReference>
<dbReference type="FunFam" id="3.20.20.10:FF:000012">
    <property type="entry name" value="Carboxynorspermidine/carboxyspermidine decarboxylase"/>
    <property type="match status" value="1"/>
</dbReference>
<reference evidence="13 14" key="1">
    <citation type="submission" date="2014-09" db="EMBL/GenBank/DDBJ databases">
        <title>Draft Genome Sequence of Draconibacterium sp. JN14CK-3.</title>
        <authorList>
            <person name="Dong C."/>
            <person name="Lai Q."/>
            <person name="Shao Z."/>
        </authorList>
    </citation>
    <scope>NUCLEOTIDE SEQUENCE [LARGE SCALE GENOMIC DNA]</scope>
    <source>
        <strain evidence="13 14">JN14CK-3</strain>
    </source>
</reference>
<dbReference type="PANTHER" id="PTHR43727:SF1">
    <property type="entry name" value="CARBOXYNORSPERMIDINE_CARBOXYSPERMIDINE DECARBOXYLASE"/>
    <property type="match status" value="1"/>
</dbReference>
<keyword evidence="6" id="KW-0745">Spermidine biosynthesis</keyword>
<dbReference type="SUPFAM" id="SSF50621">
    <property type="entry name" value="Alanine racemase C-terminal domain-like"/>
    <property type="match status" value="1"/>
</dbReference>
<dbReference type="Proteomes" id="UP000032544">
    <property type="component" value="Unassembled WGS sequence"/>
</dbReference>
<dbReference type="InterPro" id="IPR005730">
    <property type="entry name" value="Nsp_de-COase"/>
</dbReference>
<evidence type="ECO:0000256" key="6">
    <source>
        <dbReference type="ARBA" id="ARBA00023066"/>
    </source>
</evidence>
<evidence type="ECO:0000256" key="9">
    <source>
        <dbReference type="ARBA" id="ARBA00047351"/>
    </source>
</evidence>
<comment type="caution">
    <text evidence="13">The sequence shown here is derived from an EMBL/GenBank/DDBJ whole genome shotgun (WGS) entry which is preliminary data.</text>
</comment>
<evidence type="ECO:0000256" key="4">
    <source>
        <dbReference type="ARBA" id="ARBA00022793"/>
    </source>
</evidence>
<gene>
    <name evidence="13" type="ORF">LH29_08685</name>
</gene>
<dbReference type="Gene3D" id="2.40.37.10">
    <property type="entry name" value="Lyase, Ornithine Decarboxylase, Chain A, domain 1"/>
    <property type="match status" value="1"/>
</dbReference>
<dbReference type="GO" id="GO:0045312">
    <property type="term" value="P:nor-spermidine biosynthetic process"/>
    <property type="evidence" value="ECO:0007669"/>
    <property type="project" value="InterPro"/>
</dbReference>
<evidence type="ECO:0000256" key="11">
    <source>
        <dbReference type="PIRSR" id="PIRSR038941-1"/>
    </source>
</evidence>
<evidence type="ECO:0000313" key="13">
    <source>
        <dbReference type="EMBL" id="KJF45423.1"/>
    </source>
</evidence>
<evidence type="ECO:0000256" key="2">
    <source>
        <dbReference type="ARBA" id="ARBA00012259"/>
    </source>
</evidence>
<dbReference type="EC" id="4.1.1.96" evidence="2"/>
<comment type="cofactor">
    <cofactor evidence="1">
        <name>pyridoxal 5'-phosphate</name>
        <dbReference type="ChEBI" id="CHEBI:597326"/>
    </cofactor>
</comment>
<dbReference type="GO" id="GO:0009089">
    <property type="term" value="P:lysine biosynthetic process via diaminopimelate"/>
    <property type="evidence" value="ECO:0007669"/>
    <property type="project" value="TreeGrafter"/>
</dbReference>